<keyword evidence="15" id="KW-1185">Reference proteome</keyword>
<dbReference type="Gene3D" id="3.30.565.10">
    <property type="entry name" value="Histidine kinase-like ATPase, C-terminal domain"/>
    <property type="match status" value="1"/>
</dbReference>
<dbReference type="InterPro" id="IPR003661">
    <property type="entry name" value="HisK_dim/P_dom"/>
</dbReference>
<comment type="subcellular location">
    <subcellularLocation>
        <location evidence="2">Membrane</location>
    </subcellularLocation>
</comment>
<feature type="domain" description="HAMP" evidence="13">
    <location>
        <begin position="208"/>
        <end position="255"/>
    </location>
</feature>
<gene>
    <name evidence="14" type="ORF">OL599_02230</name>
</gene>
<evidence type="ECO:0000256" key="6">
    <source>
        <dbReference type="ARBA" id="ARBA00022692"/>
    </source>
</evidence>
<dbReference type="InterPro" id="IPR036890">
    <property type="entry name" value="HATPase_C_sf"/>
</dbReference>
<dbReference type="InterPro" id="IPR036097">
    <property type="entry name" value="HisK_dim/P_sf"/>
</dbReference>
<dbReference type="SUPFAM" id="SSF47384">
    <property type="entry name" value="Homodimeric domain of signal transducing histidine kinase"/>
    <property type="match status" value="1"/>
</dbReference>
<dbReference type="EC" id="2.7.13.3" evidence="3"/>
<accession>A0AA41YK93</accession>
<dbReference type="InterPro" id="IPR003660">
    <property type="entry name" value="HAMP_dom"/>
</dbReference>
<dbReference type="PROSITE" id="PS50109">
    <property type="entry name" value="HIS_KIN"/>
    <property type="match status" value="1"/>
</dbReference>
<evidence type="ECO:0000313" key="15">
    <source>
        <dbReference type="Proteomes" id="UP001165679"/>
    </source>
</evidence>
<dbReference type="InterPro" id="IPR050428">
    <property type="entry name" value="TCS_sensor_his_kinase"/>
</dbReference>
<feature type="domain" description="Histidine kinase" evidence="12">
    <location>
        <begin position="263"/>
        <end position="476"/>
    </location>
</feature>
<dbReference type="CDD" id="cd06225">
    <property type="entry name" value="HAMP"/>
    <property type="match status" value="1"/>
</dbReference>
<organism evidence="14 15">
    <name type="scientific">Limobrevibacterium gyesilva</name>
    <dbReference type="NCBI Taxonomy" id="2991712"/>
    <lineage>
        <taxon>Bacteria</taxon>
        <taxon>Pseudomonadati</taxon>
        <taxon>Pseudomonadota</taxon>
        <taxon>Alphaproteobacteria</taxon>
        <taxon>Acetobacterales</taxon>
        <taxon>Acetobacteraceae</taxon>
        <taxon>Limobrevibacterium</taxon>
    </lineage>
</organism>
<evidence type="ECO:0000256" key="7">
    <source>
        <dbReference type="ARBA" id="ARBA00022777"/>
    </source>
</evidence>
<reference evidence="14" key="1">
    <citation type="submission" date="2022-09" db="EMBL/GenBank/DDBJ databases">
        <title>Rhodovastum sp. nov. RN2-1 isolated from soil in Seongnam, South Korea.</title>
        <authorList>
            <person name="Le N.T."/>
        </authorList>
    </citation>
    <scope>NUCLEOTIDE SEQUENCE</scope>
    <source>
        <strain evidence="14">RN2-1</strain>
    </source>
</reference>
<dbReference type="PRINTS" id="PR00344">
    <property type="entry name" value="BCTRLSENSOR"/>
</dbReference>
<evidence type="ECO:0000256" key="5">
    <source>
        <dbReference type="ARBA" id="ARBA00022679"/>
    </source>
</evidence>
<keyword evidence="4" id="KW-0597">Phosphoprotein</keyword>
<keyword evidence="10 11" id="KW-0472">Membrane</keyword>
<dbReference type="PANTHER" id="PTHR45436">
    <property type="entry name" value="SENSOR HISTIDINE KINASE YKOH"/>
    <property type="match status" value="1"/>
</dbReference>
<keyword evidence="6 11" id="KW-0812">Transmembrane</keyword>
<reference evidence="14" key="2">
    <citation type="submission" date="2022-10" db="EMBL/GenBank/DDBJ databases">
        <authorList>
            <person name="Trinh H.N."/>
        </authorList>
    </citation>
    <scope>NUCLEOTIDE SEQUENCE</scope>
    <source>
        <strain evidence="14">RN2-1</strain>
    </source>
</reference>
<dbReference type="InterPro" id="IPR004358">
    <property type="entry name" value="Sig_transdc_His_kin-like_C"/>
</dbReference>
<dbReference type="RefSeq" id="WP_264711952.1">
    <property type="nucleotide sequence ID" value="NZ_JAPDNT010000001.1"/>
</dbReference>
<keyword evidence="5" id="KW-0808">Transferase</keyword>
<feature type="transmembrane region" description="Helical" evidence="11">
    <location>
        <begin position="181"/>
        <end position="200"/>
    </location>
</feature>
<evidence type="ECO:0000256" key="9">
    <source>
        <dbReference type="ARBA" id="ARBA00023012"/>
    </source>
</evidence>
<dbReference type="InterPro" id="IPR005467">
    <property type="entry name" value="His_kinase_dom"/>
</dbReference>
<dbReference type="SUPFAM" id="SSF158472">
    <property type="entry name" value="HAMP domain-like"/>
    <property type="match status" value="1"/>
</dbReference>
<comment type="catalytic activity">
    <reaction evidence="1">
        <text>ATP + protein L-histidine = ADP + protein N-phospho-L-histidine.</text>
        <dbReference type="EC" id="2.7.13.3"/>
    </reaction>
</comment>
<dbReference type="GO" id="GO:0005886">
    <property type="term" value="C:plasma membrane"/>
    <property type="evidence" value="ECO:0007669"/>
    <property type="project" value="TreeGrafter"/>
</dbReference>
<dbReference type="SMART" id="SM00387">
    <property type="entry name" value="HATPase_c"/>
    <property type="match status" value="1"/>
</dbReference>
<evidence type="ECO:0000256" key="4">
    <source>
        <dbReference type="ARBA" id="ARBA00022553"/>
    </source>
</evidence>
<evidence type="ECO:0000313" key="14">
    <source>
        <dbReference type="EMBL" id="MCW3473383.1"/>
    </source>
</evidence>
<evidence type="ECO:0000259" key="13">
    <source>
        <dbReference type="PROSITE" id="PS50885"/>
    </source>
</evidence>
<evidence type="ECO:0000256" key="3">
    <source>
        <dbReference type="ARBA" id="ARBA00012438"/>
    </source>
</evidence>
<keyword evidence="8 11" id="KW-1133">Transmembrane helix</keyword>
<dbReference type="Pfam" id="PF02518">
    <property type="entry name" value="HATPase_c"/>
    <property type="match status" value="1"/>
</dbReference>
<dbReference type="InterPro" id="IPR003594">
    <property type="entry name" value="HATPase_dom"/>
</dbReference>
<dbReference type="CDD" id="cd00082">
    <property type="entry name" value="HisKA"/>
    <property type="match status" value="1"/>
</dbReference>
<evidence type="ECO:0000256" key="10">
    <source>
        <dbReference type="ARBA" id="ARBA00023136"/>
    </source>
</evidence>
<evidence type="ECO:0000259" key="12">
    <source>
        <dbReference type="PROSITE" id="PS50109"/>
    </source>
</evidence>
<evidence type="ECO:0000256" key="2">
    <source>
        <dbReference type="ARBA" id="ARBA00004370"/>
    </source>
</evidence>
<evidence type="ECO:0000256" key="11">
    <source>
        <dbReference type="SAM" id="Phobius"/>
    </source>
</evidence>
<evidence type="ECO:0000256" key="1">
    <source>
        <dbReference type="ARBA" id="ARBA00000085"/>
    </source>
</evidence>
<sequence length="481" mass="51240">MTDIGGVEASPARPAKGGRLSFLSPDRLFRSAGVRFGVIYAGLFGISALALAAFLWWSTAGLLERQTDAAIETDWQGLLERFDDGGMLGLIEAIRQRVDANVNDDAIYLLAGPDMRPIAGNIDQWPRRVTVDVESTELLIERAGVKGLAKVHKYDLVGGFHLLIGRDIEARSQLSHMLADAMLWAAGIAVALGSVGAWAVRGLFRVTIADVSATASAISAGDLTRRVQVTGQGDEFDMLAETINDMLDRISRLMDGVRQVSNAIAHDLRTPITRARARLEDAALHATSEADLRAAIDRAQADLDDIVAVFQALLRISEIEAGARRSAFASDDLAPLLRDLAELYDAAAEEKGLVLEQQVPAVLPVFGDRDMIQQAVANLLDNALKFSPPGGVVRLSASAGRDAVTVAVADGGPGIPQDSMARATERFYRGEQARNTPGSGLGLSLVQAVATLHGGVLRLEDNHPGLRAVLRLPSTEAKPAG</sequence>
<dbReference type="Proteomes" id="UP001165679">
    <property type="component" value="Unassembled WGS sequence"/>
</dbReference>
<dbReference type="Gene3D" id="6.10.340.10">
    <property type="match status" value="1"/>
</dbReference>
<evidence type="ECO:0000256" key="8">
    <source>
        <dbReference type="ARBA" id="ARBA00022989"/>
    </source>
</evidence>
<dbReference type="SMART" id="SM00304">
    <property type="entry name" value="HAMP"/>
    <property type="match status" value="1"/>
</dbReference>
<keyword evidence="7 14" id="KW-0418">Kinase</keyword>
<name>A0AA41YK93_9PROT</name>
<dbReference type="Gene3D" id="1.10.287.130">
    <property type="match status" value="1"/>
</dbReference>
<dbReference type="GO" id="GO:0000155">
    <property type="term" value="F:phosphorelay sensor kinase activity"/>
    <property type="evidence" value="ECO:0007669"/>
    <property type="project" value="InterPro"/>
</dbReference>
<protein>
    <recommendedName>
        <fullName evidence="3">histidine kinase</fullName>
        <ecNumber evidence="3">2.7.13.3</ecNumber>
    </recommendedName>
</protein>
<dbReference type="AlphaFoldDB" id="A0AA41YK93"/>
<dbReference type="CDD" id="cd00075">
    <property type="entry name" value="HATPase"/>
    <property type="match status" value="1"/>
</dbReference>
<feature type="transmembrane region" description="Helical" evidence="11">
    <location>
        <begin position="37"/>
        <end position="57"/>
    </location>
</feature>
<dbReference type="SUPFAM" id="SSF55874">
    <property type="entry name" value="ATPase domain of HSP90 chaperone/DNA topoisomerase II/histidine kinase"/>
    <property type="match status" value="1"/>
</dbReference>
<dbReference type="Pfam" id="PF00672">
    <property type="entry name" value="HAMP"/>
    <property type="match status" value="1"/>
</dbReference>
<comment type="caution">
    <text evidence="14">The sequence shown here is derived from an EMBL/GenBank/DDBJ whole genome shotgun (WGS) entry which is preliminary data.</text>
</comment>
<dbReference type="SMART" id="SM00388">
    <property type="entry name" value="HisKA"/>
    <property type="match status" value="1"/>
</dbReference>
<keyword evidence="9" id="KW-0902">Two-component regulatory system</keyword>
<dbReference type="EMBL" id="JAPDNT010000001">
    <property type="protein sequence ID" value="MCW3473383.1"/>
    <property type="molecule type" value="Genomic_DNA"/>
</dbReference>
<dbReference type="PANTHER" id="PTHR45436:SF8">
    <property type="entry name" value="HISTIDINE KINASE"/>
    <property type="match status" value="1"/>
</dbReference>
<dbReference type="PROSITE" id="PS50885">
    <property type="entry name" value="HAMP"/>
    <property type="match status" value="1"/>
</dbReference>
<proteinExistence type="predicted"/>